<organism evidence="13 14">
    <name type="scientific">Devosia pacifica</name>
    <dbReference type="NCBI Taxonomy" id="1335967"/>
    <lineage>
        <taxon>Bacteria</taxon>
        <taxon>Pseudomonadati</taxon>
        <taxon>Pseudomonadota</taxon>
        <taxon>Alphaproteobacteria</taxon>
        <taxon>Hyphomicrobiales</taxon>
        <taxon>Devosiaceae</taxon>
        <taxon>Devosia</taxon>
    </lineage>
</organism>
<evidence type="ECO:0000256" key="3">
    <source>
        <dbReference type="ARBA" id="ARBA00022448"/>
    </source>
</evidence>
<evidence type="ECO:0000256" key="4">
    <source>
        <dbReference type="ARBA" id="ARBA00022692"/>
    </source>
</evidence>
<reference evidence="13" key="1">
    <citation type="journal article" date="2014" name="Int. J. Syst. Evol. Microbiol.">
        <title>Complete genome sequence of Corynebacterium casei LMG S-19264T (=DSM 44701T), isolated from a smear-ripened cheese.</title>
        <authorList>
            <consortium name="US DOE Joint Genome Institute (JGI-PGF)"/>
            <person name="Walter F."/>
            <person name="Albersmeier A."/>
            <person name="Kalinowski J."/>
            <person name="Ruckert C."/>
        </authorList>
    </citation>
    <scope>NUCLEOTIDE SEQUENCE</scope>
    <source>
        <strain evidence="13">KCTC 32437</strain>
    </source>
</reference>
<dbReference type="Proteomes" id="UP000646579">
    <property type="component" value="Unassembled WGS sequence"/>
</dbReference>
<dbReference type="InterPro" id="IPR012187">
    <property type="entry name" value="Disulphide_bond_form_BdbC"/>
</dbReference>
<evidence type="ECO:0000256" key="1">
    <source>
        <dbReference type="ARBA" id="ARBA00004141"/>
    </source>
</evidence>
<feature type="transmembrane region" description="Helical" evidence="12">
    <location>
        <begin position="37"/>
        <end position="59"/>
    </location>
</feature>
<dbReference type="Gene3D" id="1.20.1550.10">
    <property type="entry name" value="DsbB-like"/>
    <property type="match status" value="1"/>
</dbReference>
<comment type="caution">
    <text evidence="13">The sequence shown here is derived from an EMBL/GenBank/DDBJ whole genome shotgun (WGS) entry which is preliminary data.</text>
</comment>
<sequence>MGQMPCVLCWYQRIAMFPLALILGVAAFRNDASIWRYALPVALAGLAVAGYHSLMYAGVLTAPIEPCRAGPSCSGDGMVVLGVPLPFMATASFAAISTLLAILAKNPK</sequence>
<keyword evidence="7" id="KW-0560">Oxidoreductase</keyword>
<dbReference type="PANTHER" id="PTHR43469">
    <property type="entry name" value="DISULFIDE FORMATION PROTEIN-RELATED"/>
    <property type="match status" value="1"/>
</dbReference>
<evidence type="ECO:0000256" key="2">
    <source>
        <dbReference type="ARBA" id="ARBA00007602"/>
    </source>
</evidence>
<keyword evidence="5" id="KW-0249">Electron transport</keyword>
<keyword evidence="3" id="KW-0813">Transport</keyword>
<accession>A0A918SH88</accession>
<keyword evidence="10" id="KW-0143">Chaperone</keyword>
<keyword evidence="11" id="KW-0676">Redox-active center</keyword>
<evidence type="ECO:0000256" key="7">
    <source>
        <dbReference type="ARBA" id="ARBA00023002"/>
    </source>
</evidence>
<reference evidence="13" key="2">
    <citation type="submission" date="2020-09" db="EMBL/GenBank/DDBJ databases">
        <authorList>
            <person name="Sun Q."/>
            <person name="Kim S."/>
        </authorList>
    </citation>
    <scope>NUCLEOTIDE SEQUENCE</scope>
    <source>
        <strain evidence="13">KCTC 32437</strain>
    </source>
</reference>
<evidence type="ECO:0000256" key="11">
    <source>
        <dbReference type="ARBA" id="ARBA00023284"/>
    </source>
</evidence>
<evidence type="ECO:0000256" key="10">
    <source>
        <dbReference type="ARBA" id="ARBA00023186"/>
    </source>
</evidence>
<keyword evidence="14" id="KW-1185">Reference proteome</keyword>
<dbReference type="EMBL" id="BMZE01000006">
    <property type="protein sequence ID" value="GHA38957.1"/>
    <property type="molecule type" value="Genomic_DNA"/>
</dbReference>
<dbReference type="PANTHER" id="PTHR43469:SF1">
    <property type="entry name" value="SPBETA PROPHAGE-DERIVED DISULFIDE BOND FORMATION PROTEIN B"/>
    <property type="match status" value="1"/>
</dbReference>
<comment type="subcellular location">
    <subcellularLocation>
        <location evidence="1">Membrane</location>
        <topology evidence="1">Multi-pass membrane protein</topology>
    </subcellularLocation>
</comment>
<dbReference type="GO" id="GO:0006457">
    <property type="term" value="P:protein folding"/>
    <property type="evidence" value="ECO:0007669"/>
    <property type="project" value="InterPro"/>
</dbReference>
<evidence type="ECO:0000313" key="13">
    <source>
        <dbReference type="EMBL" id="GHA38957.1"/>
    </source>
</evidence>
<dbReference type="GO" id="GO:0016020">
    <property type="term" value="C:membrane"/>
    <property type="evidence" value="ECO:0007669"/>
    <property type="project" value="UniProtKB-SubCell"/>
</dbReference>
<keyword evidence="8 12" id="KW-0472">Membrane</keyword>
<evidence type="ECO:0000256" key="9">
    <source>
        <dbReference type="ARBA" id="ARBA00023157"/>
    </source>
</evidence>
<dbReference type="InterPro" id="IPR023380">
    <property type="entry name" value="DsbB-like_sf"/>
</dbReference>
<protein>
    <recommendedName>
        <fullName evidence="15">Disulfide bond formation protein B</fullName>
    </recommendedName>
</protein>
<evidence type="ECO:0000256" key="6">
    <source>
        <dbReference type="ARBA" id="ARBA00022989"/>
    </source>
</evidence>
<dbReference type="InterPro" id="IPR003752">
    <property type="entry name" value="DiS_bond_form_DsbB/BdbC"/>
</dbReference>
<dbReference type="GO" id="GO:0015035">
    <property type="term" value="F:protein-disulfide reductase activity"/>
    <property type="evidence" value="ECO:0007669"/>
    <property type="project" value="InterPro"/>
</dbReference>
<dbReference type="Pfam" id="PF02600">
    <property type="entry name" value="DsbB"/>
    <property type="match status" value="1"/>
</dbReference>
<comment type="similarity">
    <text evidence="2">Belongs to the DsbB family. BdbC subfamily.</text>
</comment>
<dbReference type="SUPFAM" id="SSF158442">
    <property type="entry name" value="DsbB-like"/>
    <property type="match status" value="1"/>
</dbReference>
<evidence type="ECO:0000256" key="8">
    <source>
        <dbReference type="ARBA" id="ARBA00023136"/>
    </source>
</evidence>
<name>A0A918SH88_9HYPH</name>
<feature type="transmembrane region" description="Helical" evidence="12">
    <location>
        <begin position="12"/>
        <end position="30"/>
    </location>
</feature>
<feature type="transmembrane region" description="Helical" evidence="12">
    <location>
        <begin position="79"/>
        <end position="104"/>
    </location>
</feature>
<evidence type="ECO:0000313" key="14">
    <source>
        <dbReference type="Proteomes" id="UP000646579"/>
    </source>
</evidence>
<evidence type="ECO:0000256" key="5">
    <source>
        <dbReference type="ARBA" id="ARBA00022982"/>
    </source>
</evidence>
<keyword evidence="6 12" id="KW-1133">Transmembrane helix</keyword>
<evidence type="ECO:0008006" key="15">
    <source>
        <dbReference type="Google" id="ProtNLM"/>
    </source>
</evidence>
<proteinExistence type="inferred from homology"/>
<dbReference type="AlphaFoldDB" id="A0A918SH88"/>
<evidence type="ECO:0000256" key="12">
    <source>
        <dbReference type="SAM" id="Phobius"/>
    </source>
</evidence>
<gene>
    <name evidence="13" type="ORF">GCM10007989_38380</name>
</gene>
<keyword evidence="9" id="KW-1015">Disulfide bond</keyword>
<keyword evidence="4 12" id="KW-0812">Transmembrane</keyword>